<feature type="transmembrane region" description="Helical" evidence="10">
    <location>
        <begin position="106"/>
        <end position="123"/>
    </location>
</feature>
<gene>
    <name evidence="11" type="ORF">EJB05_39411</name>
</gene>
<dbReference type="OrthoDB" id="422086at2759"/>
<dbReference type="GO" id="GO:0032259">
    <property type="term" value="P:methylation"/>
    <property type="evidence" value="ECO:0007669"/>
    <property type="project" value="UniProtKB-KW"/>
</dbReference>
<dbReference type="Proteomes" id="UP000324897">
    <property type="component" value="Unassembled WGS sequence"/>
</dbReference>
<comment type="catalytic activity">
    <reaction evidence="10">
        <text>[protein]-C-terminal S-[(2E,6E)-farnesyl]-L-cysteine + S-adenosyl-L-methionine = [protein]-C-terminal S-[(2E,6E)-farnesyl]-L-cysteine methyl ester + S-adenosyl-L-homocysteine</text>
        <dbReference type="Rhea" id="RHEA:21672"/>
        <dbReference type="Rhea" id="RHEA-COMP:12125"/>
        <dbReference type="Rhea" id="RHEA-COMP:12126"/>
        <dbReference type="ChEBI" id="CHEBI:57856"/>
        <dbReference type="ChEBI" id="CHEBI:59789"/>
        <dbReference type="ChEBI" id="CHEBI:90510"/>
        <dbReference type="ChEBI" id="CHEBI:90511"/>
        <dbReference type="EC" id="2.1.1.100"/>
    </reaction>
</comment>
<keyword evidence="6 10" id="KW-0949">S-adenosyl-L-methionine</keyword>
<dbReference type="Pfam" id="PF04140">
    <property type="entry name" value="ICMT"/>
    <property type="match status" value="1"/>
</dbReference>
<dbReference type="GO" id="GO:0005789">
    <property type="term" value="C:endoplasmic reticulum membrane"/>
    <property type="evidence" value="ECO:0007669"/>
    <property type="project" value="UniProtKB-SubCell"/>
</dbReference>
<accession>A0A5J9TWW4</accession>
<keyword evidence="5" id="KW-0808">Transferase</keyword>
<dbReference type="PROSITE" id="PS51564">
    <property type="entry name" value="SAM_ICMT"/>
    <property type="match status" value="1"/>
</dbReference>
<feature type="transmembrane region" description="Helical" evidence="10">
    <location>
        <begin position="166"/>
        <end position="191"/>
    </location>
</feature>
<dbReference type="Gramene" id="TVU15869">
    <property type="protein sequence ID" value="TVU15869"/>
    <property type="gene ID" value="EJB05_39411"/>
</dbReference>
<evidence type="ECO:0000256" key="9">
    <source>
        <dbReference type="ARBA" id="ARBA00023136"/>
    </source>
</evidence>
<evidence type="ECO:0000256" key="6">
    <source>
        <dbReference type="ARBA" id="ARBA00022691"/>
    </source>
</evidence>
<name>A0A5J9TWW4_9POAL</name>
<dbReference type="InterPro" id="IPR007269">
    <property type="entry name" value="ICMT_MeTrfase"/>
</dbReference>
<keyword evidence="7 10" id="KW-0812">Transmembrane</keyword>
<dbReference type="PANTHER" id="PTHR12714:SF9">
    <property type="entry name" value="PROTEIN-S-ISOPRENYLCYSTEINE O-METHYLTRANSFERASE"/>
    <property type="match status" value="1"/>
</dbReference>
<dbReference type="GO" id="GO:0004671">
    <property type="term" value="F:protein C-terminal S-isoprenylcysteine carboxyl O-methyltransferase activity"/>
    <property type="evidence" value="ECO:0007669"/>
    <property type="project" value="UniProtKB-EC"/>
</dbReference>
<keyword evidence="9 10" id="KW-0472">Membrane</keyword>
<dbReference type="EMBL" id="RWGY01000031">
    <property type="protein sequence ID" value="TVU15869.1"/>
    <property type="molecule type" value="Genomic_DNA"/>
</dbReference>
<comment type="subcellular location">
    <subcellularLocation>
        <location evidence="10">Endoplasmic reticulum membrane</location>
        <topology evidence="10">Multi-pass membrane protein</topology>
    </subcellularLocation>
    <subcellularLocation>
        <location evidence="1">Membrane</location>
        <topology evidence="1">Multi-pass membrane protein</topology>
    </subcellularLocation>
</comment>
<sequence length="251" mass="28964">MRHHIHIAVRQSSPPSDAAQSSGTRLGLQIVAPSMAARRQAWLFAAALVFFHASEYILAATFHGRRNVTATYNLALLISKQYILAMSFAMLEHLTEILLFPKVKEYWFISIIGLLMVVIGEIIRKLAVVTAGRSFTHVIRIYHDDQHQLITHGIYRFMRHPGYSGFLIWAVGTQVMLCNPVSTIAFSLVLWRFFSKRIPYEEFFLRQFFGSEYQEYAQKVHSGLPFIRHACPMLFSIDMSKQSTKEYEMKR</sequence>
<evidence type="ECO:0000256" key="3">
    <source>
        <dbReference type="ARBA" id="ARBA00012151"/>
    </source>
</evidence>
<keyword evidence="8 10" id="KW-1133">Transmembrane helix</keyword>
<feature type="transmembrane region" description="Helical" evidence="10">
    <location>
        <begin position="74"/>
        <end position="94"/>
    </location>
</feature>
<comment type="similarity">
    <text evidence="2 10">Belongs to the class VI-like SAM-binding methyltransferase superfamily. Isoprenylcysteine carboxyl methyltransferase family.</text>
</comment>
<comment type="cofactor">
    <cofactor evidence="10">
        <name>Zn(2+)</name>
        <dbReference type="ChEBI" id="CHEBI:29105"/>
    </cofactor>
    <text evidence="10">Divalent metal cations. Probably Zn(2+).</text>
</comment>
<evidence type="ECO:0000256" key="7">
    <source>
        <dbReference type="ARBA" id="ARBA00022692"/>
    </source>
</evidence>
<proteinExistence type="inferred from homology"/>
<dbReference type="EC" id="2.1.1.100" evidence="3 10"/>
<evidence type="ECO:0000256" key="1">
    <source>
        <dbReference type="ARBA" id="ARBA00004141"/>
    </source>
</evidence>
<evidence type="ECO:0000313" key="12">
    <source>
        <dbReference type="Proteomes" id="UP000324897"/>
    </source>
</evidence>
<dbReference type="InterPro" id="IPR025770">
    <property type="entry name" value="PPMT_MeTrfase"/>
</dbReference>
<evidence type="ECO:0000256" key="5">
    <source>
        <dbReference type="ARBA" id="ARBA00022679"/>
    </source>
</evidence>
<organism evidence="11 12">
    <name type="scientific">Eragrostis curvula</name>
    <name type="common">weeping love grass</name>
    <dbReference type="NCBI Taxonomy" id="38414"/>
    <lineage>
        <taxon>Eukaryota</taxon>
        <taxon>Viridiplantae</taxon>
        <taxon>Streptophyta</taxon>
        <taxon>Embryophyta</taxon>
        <taxon>Tracheophyta</taxon>
        <taxon>Spermatophyta</taxon>
        <taxon>Magnoliopsida</taxon>
        <taxon>Liliopsida</taxon>
        <taxon>Poales</taxon>
        <taxon>Poaceae</taxon>
        <taxon>PACMAD clade</taxon>
        <taxon>Chloridoideae</taxon>
        <taxon>Eragrostideae</taxon>
        <taxon>Eragrostidinae</taxon>
        <taxon>Eragrostis</taxon>
    </lineage>
</organism>
<dbReference type="AlphaFoldDB" id="A0A5J9TWW4"/>
<evidence type="ECO:0000256" key="4">
    <source>
        <dbReference type="ARBA" id="ARBA00022603"/>
    </source>
</evidence>
<comment type="caution">
    <text evidence="11">The sequence shown here is derived from an EMBL/GenBank/DDBJ whole genome shotgun (WGS) entry which is preliminary data.</text>
</comment>
<keyword evidence="10" id="KW-0256">Endoplasmic reticulum</keyword>
<reference evidence="11 12" key="1">
    <citation type="journal article" date="2019" name="Sci. Rep.">
        <title>A high-quality genome of Eragrostis curvula grass provides insights into Poaceae evolution and supports new strategies to enhance forage quality.</title>
        <authorList>
            <person name="Carballo J."/>
            <person name="Santos B.A.C.M."/>
            <person name="Zappacosta D."/>
            <person name="Garbus I."/>
            <person name="Selva J.P."/>
            <person name="Gallo C.A."/>
            <person name="Diaz A."/>
            <person name="Albertini E."/>
            <person name="Caccamo M."/>
            <person name="Echenique V."/>
        </authorList>
    </citation>
    <scope>NUCLEOTIDE SEQUENCE [LARGE SCALE GENOMIC DNA]</scope>
    <source>
        <strain evidence="12">cv. Victoria</strain>
        <tissue evidence="11">Leaf</tissue>
    </source>
</reference>
<evidence type="ECO:0000256" key="8">
    <source>
        <dbReference type="ARBA" id="ARBA00022989"/>
    </source>
</evidence>
<keyword evidence="4 10" id="KW-0489">Methyltransferase</keyword>
<dbReference type="Gene3D" id="1.20.120.1630">
    <property type="match status" value="1"/>
</dbReference>
<feature type="transmembrane region" description="Helical" evidence="10">
    <location>
        <begin position="41"/>
        <end position="62"/>
    </location>
</feature>
<evidence type="ECO:0000256" key="10">
    <source>
        <dbReference type="RuleBase" id="RU362022"/>
    </source>
</evidence>
<protein>
    <recommendedName>
        <fullName evidence="3 10">Protein-S-isoprenylcysteine O-methyltransferase</fullName>
        <ecNumber evidence="3 10">2.1.1.100</ecNumber>
    </recommendedName>
</protein>
<evidence type="ECO:0000313" key="11">
    <source>
        <dbReference type="EMBL" id="TVU15869.1"/>
    </source>
</evidence>
<keyword evidence="12" id="KW-1185">Reference proteome</keyword>
<evidence type="ECO:0000256" key="2">
    <source>
        <dbReference type="ARBA" id="ARBA00009140"/>
    </source>
</evidence>
<dbReference type="PANTHER" id="PTHR12714">
    <property type="entry name" value="PROTEIN-S ISOPRENYLCYSTEINE O-METHYLTRANSFERASE"/>
    <property type="match status" value="1"/>
</dbReference>